<dbReference type="AlphaFoldDB" id="A0AAJ6VV23"/>
<accession>A0AAJ6VV23</accession>
<proteinExistence type="predicted"/>
<dbReference type="RefSeq" id="XP_003737020.1">
    <property type="nucleotide sequence ID" value="XM_003736972.2"/>
</dbReference>
<sequence length="197" mass="21960">MKIYEDCVVFVSQKYLTISNPEMTEFTDIDLPGMDYRNGATLMALERIGDKVFILESLREGRIVDKTRVDRIHAISLKAKKSVRCASVPLYQGEGSSYCNRYDVHPEATSSFVKAGSELFLAIQTDSHEPFLLYSVGLESLKCTLLFEVAPPGAKWANPDVLFSRAFSCLVPHAVVSCDCTNSMEMGKPEDDEEADK</sequence>
<reference evidence="2" key="1">
    <citation type="submission" date="2025-08" db="UniProtKB">
        <authorList>
            <consortium name="RefSeq"/>
        </authorList>
    </citation>
    <scope>IDENTIFICATION</scope>
</reference>
<organism evidence="1 2">
    <name type="scientific">Galendromus occidentalis</name>
    <name type="common">western predatory mite</name>
    <dbReference type="NCBI Taxonomy" id="34638"/>
    <lineage>
        <taxon>Eukaryota</taxon>
        <taxon>Metazoa</taxon>
        <taxon>Ecdysozoa</taxon>
        <taxon>Arthropoda</taxon>
        <taxon>Chelicerata</taxon>
        <taxon>Arachnida</taxon>
        <taxon>Acari</taxon>
        <taxon>Parasitiformes</taxon>
        <taxon>Mesostigmata</taxon>
        <taxon>Gamasina</taxon>
        <taxon>Phytoseioidea</taxon>
        <taxon>Phytoseiidae</taxon>
        <taxon>Typhlodrominae</taxon>
        <taxon>Galendromus</taxon>
    </lineage>
</organism>
<evidence type="ECO:0000313" key="1">
    <source>
        <dbReference type="Proteomes" id="UP000694867"/>
    </source>
</evidence>
<protein>
    <submittedName>
        <fullName evidence="2">Uncharacterized protein LOC100905554</fullName>
    </submittedName>
</protein>
<evidence type="ECO:0000313" key="2">
    <source>
        <dbReference type="RefSeq" id="XP_003737020.1"/>
    </source>
</evidence>
<keyword evidence="1" id="KW-1185">Reference proteome</keyword>
<dbReference type="KEGG" id="goe:100905554"/>
<dbReference type="Proteomes" id="UP000694867">
    <property type="component" value="Unplaced"/>
</dbReference>
<name>A0AAJ6VV23_9ACAR</name>
<dbReference type="GeneID" id="100905554"/>
<gene>
    <name evidence="2" type="primary">LOC100905554</name>
</gene>